<dbReference type="InterPro" id="IPR050951">
    <property type="entry name" value="Retrovirus_Pol_polyprotein"/>
</dbReference>
<dbReference type="CDD" id="cd09274">
    <property type="entry name" value="RNase_HI_RT_Ty3"/>
    <property type="match status" value="1"/>
</dbReference>
<accession>A0A6A3NLV7</accession>
<keyword evidence="1" id="KW-0808">Transferase</keyword>
<dbReference type="Pfam" id="PF17917">
    <property type="entry name" value="RT_RNaseH"/>
    <property type="match status" value="1"/>
</dbReference>
<keyword evidence="4" id="KW-0255">Endonuclease</keyword>
<dbReference type="GO" id="GO:0015074">
    <property type="term" value="P:DNA integration"/>
    <property type="evidence" value="ECO:0007669"/>
    <property type="project" value="InterPro"/>
</dbReference>
<dbReference type="Gene3D" id="3.30.70.270">
    <property type="match status" value="2"/>
</dbReference>
<evidence type="ECO:0000256" key="3">
    <source>
        <dbReference type="ARBA" id="ARBA00022722"/>
    </source>
</evidence>
<dbReference type="PANTHER" id="PTHR37984:SF5">
    <property type="entry name" value="PROTEIN NYNRIN-LIKE"/>
    <property type="match status" value="1"/>
</dbReference>
<keyword evidence="3" id="KW-0540">Nuclease</keyword>
<reference evidence="9 10" key="1">
    <citation type="submission" date="2018-09" db="EMBL/GenBank/DDBJ databases">
        <title>Genomic investigation of the strawberry pathogen Phytophthora fragariae indicates pathogenicity is determined by transcriptional variation in three key races.</title>
        <authorList>
            <person name="Adams T.M."/>
            <person name="Armitage A.D."/>
            <person name="Sobczyk M.K."/>
            <person name="Bates H.J."/>
            <person name="Dunwell J.M."/>
            <person name="Nellist C.F."/>
            <person name="Harrison R.J."/>
        </authorList>
    </citation>
    <scope>NUCLEOTIDE SEQUENCE [LARGE SCALE GENOMIC DNA]</scope>
    <source>
        <strain evidence="9 10">SCRP324</strain>
    </source>
</reference>
<protein>
    <recommendedName>
        <fullName evidence="11">Integrase catalytic domain-containing protein</fullName>
    </recommendedName>
</protein>
<evidence type="ECO:0000259" key="8">
    <source>
        <dbReference type="PROSITE" id="PS50994"/>
    </source>
</evidence>
<proteinExistence type="predicted"/>
<dbReference type="Gene3D" id="3.30.420.10">
    <property type="entry name" value="Ribonuclease H-like superfamily/Ribonuclease H"/>
    <property type="match status" value="1"/>
</dbReference>
<dbReference type="EMBL" id="QXFU01000102">
    <property type="protein sequence ID" value="KAE9044262.1"/>
    <property type="molecule type" value="Genomic_DNA"/>
</dbReference>
<dbReference type="OrthoDB" id="121795at2759"/>
<evidence type="ECO:0000256" key="1">
    <source>
        <dbReference type="ARBA" id="ARBA00022679"/>
    </source>
</evidence>
<sequence>MDLRQTTDYRARNEQTDVMAAVMPILSLVLENARGMKHFGLFDFLKGFWQLPLVELCQEFMSYMTDEKIFTPRRVPQGCADAAIHFQKTMEECFASLIYKHLLIWIDDLLLYANDIEVYLQKLGELFALLNQFGLKLSVKKSSLYQREVKWCGRLIDEHGVRHDPTRIDTLRSLPYPTIVGELQQFVCAITWMRQSIVDFARQVAPLQHRLDQALVSTKRSRRAAAGIEIELNREGRAAFDTVKEMLANSATLAFPDDNATTCLFTDASDVGWAAIVTQVKDNDPKRPATEQQHQLIQCMSGTFTGSQLNWTVIEKEALPIVIACEKMDYLLLRPQPFRMFCDHRNLIHVFAPHESVKIHIKGKLLRWAMKLMNFRYVVEHVPGPDNVWADMISRWAGNHAPAATLKRIKAVRRQQTPSMPIPSSRPRLRPLDDENFVWPTLEELMTIQRQYQAPGGAETTADGMIKVGGRIWVPVEATELIQRLCIVADCGSQEHRGQKAMLNHHQRLFVIDHLKETVAKFVKDCLLCLHCRGGRIIPRPWGEVIDCNARNEVLHFDFLSMGASYGDSKYLLVFKDHATHYCELVVADTADSRVTTEALLAWHSRFGIPPQWVSDQGTHFKNDVVAELSRRLRTQQEFTPAYCPWINGSVERVNRDILQVIRAMILAYKVSYKDWVYLVPMVQASLNHTAMPSLGNYSPTELFTGLQNPTPLREFYLPEKQELQSVPESEEIDGYLAQLRESIQAMRRAVEDQRLKQRLLNRKKERGENLVNFTVGNFVLRSWVDEKHGNKLQVTWVGPYRVTRADPIRFECSTW</sequence>
<dbReference type="GO" id="GO:0016787">
    <property type="term" value="F:hydrolase activity"/>
    <property type="evidence" value="ECO:0007669"/>
    <property type="project" value="UniProtKB-KW"/>
</dbReference>
<dbReference type="GO" id="GO:0003676">
    <property type="term" value="F:nucleic acid binding"/>
    <property type="evidence" value="ECO:0007669"/>
    <property type="project" value="InterPro"/>
</dbReference>
<dbReference type="InterPro" id="IPR041373">
    <property type="entry name" value="RT_RNaseH"/>
</dbReference>
<evidence type="ECO:0000259" key="7">
    <source>
        <dbReference type="PROSITE" id="PS50878"/>
    </source>
</evidence>
<dbReference type="AlphaFoldDB" id="A0A6A3NLV7"/>
<dbReference type="InterPro" id="IPR036397">
    <property type="entry name" value="RNaseH_sf"/>
</dbReference>
<evidence type="ECO:0008006" key="11">
    <source>
        <dbReference type="Google" id="ProtNLM"/>
    </source>
</evidence>
<keyword evidence="6" id="KW-0695">RNA-directed DNA polymerase</keyword>
<dbReference type="PROSITE" id="PS50878">
    <property type="entry name" value="RT_POL"/>
    <property type="match status" value="1"/>
</dbReference>
<name>A0A6A3NLV7_9STRA</name>
<evidence type="ECO:0000313" key="9">
    <source>
        <dbReference type="EMBL" id="KAE9044262.1"/>
    </source>
</evidence>
<evidence type="ECO:0000256" key="4">
    <source>
        <dbReference type="ARBA" id="ARBA00022759"/>
    </source>
</evidence>
<dbReference type="InterPro" id="IPR012337">
    <property type="entry name" value="RNaseH-like_sf"/>
</dbReference>
<evidence type="ECO:0000256" key="2">
    <source>
        <dbReference type="ARBA" id="ARBA00022695"/>
    </source>
</evidence>
<dbReference type="PROSITE" id="PS50994">
    <property type="entry name" value="INTEGRASE"/>
    <property type="match status" value="1"/>
</dbReference>
<dbReference type="InterPro" id="IPR000477">
    <property type="entry name" value="RT_dom"/>
</dbReference>
<evidence type="ECO:0000256" key="5">
    <source>
        <dbReference type="ARBA" id="ARBA00022801"/>
    </source>
</evidence>
<organism evidence="9 10">
    <name type="scientific">Phytophthora rubi</name>
    <dbReference type="NCBI Taxonomy" id="129364"/>
    <lineage>
        <taxon>Eukaryota</taxon>
        <taxon>Sar</taxon>
        <taxon>Stramenopiles</taxon>
        <taxon>Oomycota</taxon>
        <taxon>Peronosporomycetes</taxon>
        <taxon>Peronosporales</taxon>
        <taxon>Peronosporaceae</taxon>
        <taxon>Phytophthora</taxon>
    </lineage>
</organism>
<feature type="domain" description="Integrase catalytic" evidence="8">
    <location>
        <begin position="537"/>
        <end position="708"/>
    </location>
</feature>
<dbReference type="PANTHER" id="PTHR37984">
    <property type="entry name" value="PROTEIN CBG26694"/>
    <property type="match status" value="1"/>
</dbReference>
<dbReference type="InterPro" id="IPR043502">
    <property type="entry name" value="DNA/RNA_pol_sf"/>
</dbReference>
<gene>
    <name evidence="9" type="ORF">PR002_g2910</name>
</gene>
<evidence type="ECO:0000256" key="6">
    <source>
        <dbReference type="ARBA" id="ARBA00022918"/>
    </source>
</evidence>
<comment type="caution">
    <text evidence="9">The sequence shown here is derived from an EMBL/GenBank/DDBJ whole genome shotgun (WGS) entry which is preliminary data.</text>
</comment>
<keyword evidence="5" id="KW-0378">Hydrolase</keyword>
<dbReference type="Gene3D" id="3.10.10.10">
    <property type="entry name" value="HIV Type 1 Reverse Transcriptase, subunit A, domain 1"/>
    <property type="match status" value="1"/>
</dbReference>
<dbReference type="Pfam" id="PF00665">
    <property type="entry name" value="rve"/>
    <property type="match status" value="1"/>
</dbReference>
<dbReference type="InterPro" id="IPR001584">
    <property type="entry name" value="Integrase_cat-core"/>
</dbReference>
<dbReference type="GO" id="GO:0004519">
    <property type="term" value="F:endonuclease activity"/>
    <property type="evidence" value="ECO:0007669"/>
    <property type="project" value="UniProtKB-KW"/>
</dbReference>
<dbReference type="SUPFAM" id="SSF56672">
    <property type="entry name" value="DNA/RNA polymerases"/>
    <property type="match status" value="1"/>
</dbReference>
<dbReference type="Pfam" id="PF00078">
    <property type="entry name" value="RVT_1"/>
    <property type="match status" value="1"/>
</dbReference>
<keyword evidence="2" id="KW-0548">Nucleotidyltransferase</keyword>
<dbReference type="InterPro" id="IPR043128">
    <property type="entry name" value="Rev_trsase/Diguanyl_cyclase"/>
</dbReference>
<dbReference type="SUPFAM" id="SSF53098">
    <property type="entry name" value="Ribonuclease H-like"/>
    <property type="match status" value="1"/>
</dbReference>
<evidence type="ECO:0000313" key="10">
    <source>
        <dbReference type="Proteomes" id="UP000435112"/>
    </source>
</evidence>
<dbReference type="GO" id="GO:0003964">
    <property type="term" value="F:RNA-directed DNA polymerase activity"/>
    <property type="evidence" value="ECO:0007669"/>
    <property type="project" value="UniProtKB-KW"/>
</dbReference>
<feature type="domain" description="Reverse transcriptase" evidence="7">
    <location>
        <begin position="1"/>
        <end position="156"/>
    </location>
</feature>
<dbReference type="Proteomes" id="UP000435112">
    <property type="component" value="Unassembled WGS sequence"/>
</dbReference>